<dbReference type="GO" id="GO:0005524">
    <property type="term" value="F:ATP binding"/>
    <property type="evidence" value="ECO:0007669"/>
    <property type="project" value="UniProtKB-KW"/>
</dbReference>
<evidence type="ECO:0000256" key="1">
    <source>
        <dbReference type="ARBA" id="ARBA00001946"/>
    </source>
</evidence>
<evidence type="ECO:0000256" key="3">
    <source>
        <dbReference type="ARBA" id="ARBA00008653"/>
    </source>
</evidence>
<dbReference type="FunFam" id="3.30.70.380:FF:000001">
    <property type="entry name" value="Phenylalanine--tRNA ligase beta subunit"/>
    <property type="match status" value="1"/>
</dbReference>
<evidence type="ECO:0000256" key="10">
    <source>
        <dbReference type="ARBA" id="ARBA00022723"/>
    </source>
</evidence>
<keyword evidence="15" id="KW-0648">Protein biosynthesis</keyword>
<evidence type="ECO:0000256" key="18">
    <source>
        <dbReference type="ARBA" id="ARBA00049255"/>
    </source>
</evidence>
<dbReference type="EMBL" id="VJXR01000067">
    <property type="protein sequence ID" value="TRW43755.1"/>
    <property type="molecule type" value="Genomic_DNA"/>
</dbReference>
<evidence type="ECO:0000256" key="13">
    <source>
        <dbReference type="ARBA" id="ARBA00022842"/>
    </source>
</evidence>
<reference evidence="20 21" key="1">
    <citation type="submission" date="2019-07" db="EMBL/GenBank/DDBJ databases">
        <title>Georgenia wutianyii sp. nov. and Georgenia *** sp. nov. isolated from plateau pika (Ochotona curzoniae) in the Qinghai-Tibet plateau of China.</title>
        <authorList>
            <person name="Tian Z."/>
        </authorList>
    </citation>
    <scope>NUCLEOTIDE SEQUENCE [LARGE SCALE GENOMIC DNA]</scope>
    <source>
        <strain evidence="20 21">Z446</strain>
    </source>
</reference>
<accession>A0A552WLV1</accession>
<dbReference type="Pfam" id="PF17759">
    <property type="entry name" value="tRNA_synthFbeta"/>
    <property type="match status" value="1"/>
</dbReference>
<dbReference type="InterPro" id="IPR045864">
    <property type="entry name" value="aa-tRNA-synth_II/BPL/LPL"/>
</dbReference>
<comment type="subcellular location">
    <subcellularLocation>
        <location evidence="2">Cytoplasm</location>
    </subcellularLocation>
</comment>
<keyword evidence="14" id="KW-0694">RNA-binding</keyword>
<protein>
    <recommendedName>
        <fullName evidence="6">Phenylalanine--tRNA ligase beta subunit</fullName>
        <ecNumber evidence="5">6.1.1.20</ecNumber>
    </recommendedName>
    <alternativeName>
        <fullName evidence="17">Phenylalanyl-tRNA synthetase beta subunit</fullName>
    </alternativeName>
</protein>
<name>A0A552WLV1_9MICO</name>
<evidence type="ECO:0000256" key="4">
    <source>
        <dbReference type="ARBA" id="ARBA00011209"/>
    </source>
</evidence>
<keyword evidence="9 20" id="KW-0436">Ligase</keyword>
<comment type="cofactor">
    <cofactor evidence="1">
        <name>Mg(2+)</name>
        <dbReference type="ChEBI" id="CHEBI:18420"/>
    </cofactor>
</comment>
<evidence type="ECO:0000256" key="17">
    <source>
        <dbReference type="ARBA" id="ARBA00033189"/>
    </source>
</evidence>
<dbReference type="SUPFAM" id="SSF54991">
    <property type="entry name" value="Anticodon-binding domain of PheRS"/>
    <property type="match status" value="1"/>
</dbReference>
<feature type="domain" description="FDX-ACB" evidence="19">
    <location>
        <begin position="113"/>
        <end position="206"/>
    </location>
</feature>
<keyword evidence="16" id="KW-0030">Aminoacyl-tRNA synthetase</keyword>
<feature type="non-terminal residue" evidence="20">
    <location>
        <position position="1"/>
    </location>
</feature>
<dbReference type="AlphaFoldDB" id="A0A552WLV1"/>
<comment type="catalytic activity">
    <reaction evidence="18">
        <text>tRNA(Phe) + L-phenylalanine + ATP = L-phenylalanyl-tRNA(Phe) + AMP + diphosphate + H(+)</text>
        <dbReference type="Rhea" id="RHEA:19413"/>
        <dbReference type="Rhea" id="RHEA-COMP:9668"/>
        <dbReference type="Rhea" id="RHEA-COMP:9699"/>
        <dbReference type="ChEBI" id="CHEBI:15378"/>
        <dbReference type="ChEBI" id="CHEBI:30616"/>
        <dbReference type="ChEBI" id="CHEBI:33019"/>
        <dbReference type="ChEBI" id="CHEBI:58095"/>
        <dbReference type="ChEBI" id="CHEBI:78442"/>
        <dbReference type="ChEBI" id="CHEBI:78531"/>
        <dbReference type="ChEBI" id="CHEBI:456215"/>
        <dbReference type="EC" id="6.1.1.20"/>
    </reaction>
</comment>
<evidence type="ECO:0000256" key="5">
    <source>
        <dbReference type="ARBA" id="ARBA00012814"/>
    </source>
</evidence>
<comment type="similarity">
    <text evidence="3">Belongs to the phenylalanyl-tRNA synthetase beta subunit family. Type 1 subfamily.</text>
</comment>
<evidence type="ECO:0000256" key="9">
    <source>
        <dbReference type="ARBA" id="ARBA00022598"/>
    </source>
</evidence>
<sequence>GVLAGQRVPDGVWGAGRPSDWADAVEAVRQAACTVGVALTVRAGAAAPWHPGRCAELVVRTDSGEQLVGHAGELHPKACEALELPPRTVAFELDLDAVLAASPADPVQVAPVSTFPLAKEDVALVVDAAVPAVDVLAAVREGAGELAEEVRLFDVFTGDQLGAGKKSLAFALRLRAADRTLTAEETAAVRDQIVSLAAKRVGAELRS</sequence>
<evidence type="ECO:0000256" key="8">
    <source>
        <dbReference type="ARBA" id="ARBA00022555"/>
    </source>
</evidence>
<dbReference type="Gene3D" id="3.30.930.10">
    <property type="entry name" value="Bira Bifunctional Protein, Domain 2"/>
    <property type="match status" value="1"/>
</dbReference>
<dbReference type="EC" id="6.1.1.20" evidence="5"/>
<dbReference type="GO" id="GO:0005737">
    <property type="term" value="C:cytoplasm"/>
    <property type="evidence" value="ECO:0007669"/>
    <property type="project" value="UniProtKB-SubCell"/>
</dbReference>
<proteinExistence type="inferred from homology"/>
<evidence type="ECO:0000256" key="14">
    <source>
        <dbReference type="ARBA" id="ARBA00022884"/>
    </source>
</evidence>
<evidence type="ECO:0000313" key="21">
    <source>
        <dbReference type="Proteomes" id="UP000318693"/>
    </source>
</evidence>
<dbReference type="InterPro" id="IPR036690">
    <property type="entry name" value="Fdx_antiC-bd_sf"/>
</dbReference>
<comment type="caution">
    <text evidence="20">The sequence shown here is derived from an EMBL/GenBank/DDBJ whole genome shotgun (WGS) entry which is preliminary data.</text>
</comment>
<dbReference type="InterPro" id="IPR005121">
    <property type="entry name" value="Fdx_antiC-bd"/>
</dbReference>
<keyword evidence="10" id="KW-0479">Metal-binding</keyword>
<gene>
    <name evidence="20" type="ORF">FJ693_16505</name>
</gene>
<evidence type="ECO:0000313" key="20">
    <source>
        <dbReference type="EMBL" id="TRW43755.1"/>
    </source>
</evidence>
<dbReference type="GO" id="GO:0000049">
    <property type="term" value="F:tRNA binding"/>
    <property type="evidence" value="ECO:0007669"/>
    <property type="project" value="UniProtKB-KW"/>
</dbReference>
<dbReference type="GO" id="GO:0004826">
    <property type="term" value="F:phenylalanine-tRNA ligase activity"/>
    <property type="evidence" value="ECO:0007669"/>
    <property type="project" value="UniProtKB-EC"/>
</dbReference>
<dbReference type="SMART" id="SM00896">
    <property type="entry name" value="FDX-ACB"/>
    <property type="match status" value="1"/>
</dbReference>
<dbReference type="GO" id="GO:0006412">
    <property type="term" value="P:translation"/>
    <property type="evidence" value="ECO:0007669"/>
    <property type="project" value="UniProtKB-KW"/>
</dbReference>
<dbReference type="Gene3D" id="3.30.70.380">
    <property type="entry name" value="Ferrodoxin-fold anticodon-binding domain"/>
    <property type="match status" value="1"/>
</dbReference>
<keyword evidence="7" id="KW-0963">Cytoplasm</keyword>
<keyword evidence="21" id="KW-1185">Reference proteome</keyword>
<evidence type="ECO:0000256" key="16">
    <source>
        <dbReference type="ARBA" id="ARBA00023146"/>
    </source>
</evidence>
<evidence type="ECO:0000256" key="15">
    <source>
        <dbReference type="ARBA" id="ARBA00022917"/>
    </source>
</evidence>
<comment type="subunit">
    <text evidence="4">Tetramer of two alpha and two beta subunits.</text>
</comment>
<keyword evidence="12" id="KW-0067">ATP-binding</keyword>
<dbReference type="InterPro" id="IPR041616">
    <property type="entry name" value="PheRS_beta_core"/>
</dbReference>
<evidence type="ECO:0000256" key="2">
    <source>
        <dbReference type="ARBA" id="ARBA00004496"/>
    </source>
</evidence>
<evidence type="ECO:0000256" key="11">
    <source>
        <dbReference type="ARBA" id="ARBA00022741"/>
    </source>
</evidence>
<dbReference type="Proteomes" id="UP000318693">
    <property type="component" value="Unassembled WGS sequence"/>
</dbReference>
<keyword evidence="13" id="KW-0460">Magnesium</keyword>
<dbReference type="GO" id="GO:0046872">
    <property type="term" value="F:metal ion binding"/>
    <property type="evidence" value="ECO:0007669"/>
    <property type="project" value="UniProtKB-KW"/>
</dbReference>
<evidence type="ECO:0000259" key="19">
    <source>
        <dbReference type="PROSITE" id="PS51447"/>
    </source>
</evidence>
<keyword evidence="11" id="KW-0547">Nucleotide-binding</keyword>
<evidence type="ECO:0000256" key="6">
    <source>
        <dbReference type="ARBA" id="ARBA00017032"/>
    </source>
</evidence>
<organism evidence="20 21">
    <name type="scientific">Georgenia yuyongxinii</name>
    <dbReference type="NCBI Taxonomy" id="2589797"/>
    <lineage>
        <taxon>Bacteria</taxon>
        <taxon>Bacillati</taxon>
        <taxon>Actinomycetota</taxon>
        <taxon>Actinomycetes</taxon>
        <taxon>Micrococcales</taxon>
        <taxon>Bogoriellaceae</taxon>
        <taxon>Georgenia</taxon>
    </lineage>
</organism>
<keyword evidence="8" id="KW-0820">tRNA-binding</keyword>
<evidence type="ECO:0000256" key="12">
    <source>
        <dbReference type="ARBA" id="ARBA00022840"/>
    </source>
</evidence>
<dbReference type="PROSITE" id="PS51447">
    <property type="entry name" value="FDX_ACB"/>
    <property type="match status" value="1"/>
</dbReference>
<dbReference type="SUPFAM" id="SSF55681">
    <property type="entry name" value="Class II aaRS and biotin synthetases"/>
    <property type="match status" value="1"/>
</dbReference>
<dbReference type="Pfam" id="PF03147">
    <property type="entry name" value="FDX-ACB"/>
    <property type="match status" value="1"/>
</dbReference>
<evidence type="ECO:0000256" key="7">
    <source>
        <dbReference type="ARBA" id="ARBA00022490"/>
    </source>
</evidence>